<proteinExistence type="predicted"/>
<keyword evidence="5" id="KW-1185">Reference proteome</keyword>
<evidence type="ECO:0000256" key="3">
    <source>
        <dbReference type="SAM" id="SignalP"/>
    </source>
</evidence>
<feature type="chain" id="PRO_5038898149" evidence="3">
    <location>
        <begin position="19"/>
        <end position="359"/>
    </location>
</feature>
<feature type="region of interest" description="Disordered" evidence="1">
    <location>
        <begin position="252"/>
        <end position="359"/>
    </location>
</feature>
<keyword evidence="3" id="KW-0732">Signal</keyword>
<dbReference type="Proteomes" id="UP000828390">
    <property type="component" value="Unassembled WGS sequence"/>
</dbReference>
<feature type="compositionally biased region" description="Basic and acidic residues" evidence="1">
    <location>
        <begin position="304"/>
        <end position="341"/>
    </location>
</feature>
<evidence type="ECO:0000313" key="5">
    <source>
        <dbReference type="Proteomes" id="UP000828390"/>
    </source>
</evidence>
<sequence>MGTAYVTIAICLLVAVYGEEIIASMDKTLPNNKCGSVLKLGLGQDIRFKSKGLAPDGYCGLTVFSPDAIDNHTCDALCVTFKTATISVCDVKLKFVGHRFASGDYIRELTCHDQNKNSFCWEVSSVRVEVSESYTYAYVQKRPLYDFDVDVSARCSRHKKQDHAAIYAQQQIELDRADKSYVHGIAVGVSLSCLFLIILFVAWCYTKHQAVSSSTSRSIAPPRKSNTTAESTSGVQKKGSIITTFRKKLNIKRKEPPVDEEEPVAIYRKTDTQSAQKAKSDDPEAPTEFSPLTTKNDTEGETFELEKETTGSMEPERDTDGSLADDSPKDGGAERASKLEPPEVIIIPGTPEPSVVDSD</sequence>
<feature type="region of interest" description="Disordered" evidence="1">
    <location>
        <begin position="215"/>
        <end position="237"/>
    </location>
</feature>
<reference evidence="4" key="2">
    <citation type="submission" date="2020-11" db="EMBL/GenBank/DDBJ databases">
        <authorList>
            <person name="McCartney M.A."/>
            <person name="Auch B."/>
            <person name="Kono T."/>
            <person name="Mallez S."/>
            <person name="Becker A."/>
            <person name="Gohl D.M."/>
            <person name="Silverstein K.A.T."/>
            <person name="Koren S."/>
            <person name="Bechman K.B."/>
            <person name="Herman A."/>
            <person name="Abrahante J.E."/>
            <person name="Garbe J."/>
        </authorList>
    </citation>
    <scope>NUCLEOTIDE SEQUENCE</scope>
    <source>
        <strain evidence="4">Duluth1</strain>
        <tissue evidence="4">Whole animal</tissue>
    </source>
</reference>
<protein>
    <submittedName>
        <fullName evidence="4">Uncharacterized protein</fullName>
    </submittedName>
</protein>
<evidence type="ECO:0000313" key="4">
    <source>
        <dbReference type="EMBL" id="KAH3816637.1"/>
    </source>
</evidence>
<evidence type="ECO:0000256" key="2">
    <source>
        <dbReference type="SAM" id="Phobius"/>
    </source>
</evidence>
<dbReference type="EMBL" id="JAIWYP010000005">
    <property type="protein sequence ID" value="KAH3816637.1"/>
    <property type="molecule type" value="Genomic_DNA"/>
</dbReference>
<dbReference type="OrthoDB" id="6109077at2759"/>
<dbReference type="AlphaFoldDB" id="A0A9D4JQU7"/>
<evidence type="ECO:0000256" key="1">
    <source>
        <dbReference type="SAM" id="MobiDB-lite"/>
    </source>
</evidence>
<feature type="transmembrane region" description="Helical" evidence="2">
    <location>
        <begin position="181"/>
        <end position="205"/>
    </location>
</feature>
<name>A0A9D4JQU7_DREPO</name>
<organism evidence="4 5">
    <name type="scientific">Dreissena polymorpha</name>
    <name type="common">Zebra mussel</name>
    <name type="synonym">Mytilus polymorpha</name>
    <dbReference type="NCBI Taxonomy" id="45954"/>
    <lineage>
        <taxon>Eukaryota</taxon>
        <taxon>Metazoa</taxon>
        <taxon>Spiralia</taxon>
        <taxon>Lophotrochozoa</taxon>
        <taxon>Mollusca</taxon>
        <taxon>Bivalvia</taxon>
        <taxon>Autobranchia</taxon>
        <taxon>Heteroconchia</taxon>
        <taxon>Euheterodonta</taxon>
        <taxon>Imparidentia</taxon>
        <taxon>Neoheterodontei</taxon>
        <taxon>Myida</taxon>
        <taxon>Dreissenoidea</taxon>
        <taxon>Dreissenidae</taxon>
        <taxon>Dreissena</taxon>
    </lineage>
</organism>
<gene>
    <name evidence="4" type="ORF">DPMN_118155</name>
</gene>
<comment type="caution">
    <text evidence="4">The sequence shown here is derived from an EMBL/GenBank/DDBJ whole genome shotgun (WGS) entry which is preliminary data.</text>
</comment>
<feature type="compositionally biased region" description="Polar residues" evidence="1">
    <location>
        <begin position="215"/>
        <end position="235"/>
    </location>
</feature>
<keyword evidence="2" id="KW-0472">Membrane</keyword>
<keyword evidence="2" id="KW-1133">Transmembrane helix</keyword>
<keyword evidence="2" id="KW-0812">Transmembrane</keyword>
<accession>A0A9D4JQU7</accession>
<feature type="signal peptide" evidence="3">
    <location>
        <begin position="1"/>
        <end position="18"/>
    </location>
</feature>
<reference evidence="4" key="1">
    <citation type="journal article" date="2019" name="bioRxiv">
        <title>The Genome of the Zebra Mussel, Dreissena polymorpha: A Resource for Invasive Species Research.</title>
        <authorList>
            <person name="McCartney M.A."/>
            <person name="Auch B."/>
            <person name="Kono T."/>
            <person name="Mallez S."/>
            <person name="Zhang Y."/>
            <person name="Obille A."/>
            <person name="Becker A."/>
            <person name="Abrahante J.E."/>
            <person name="Garbe J."/>
            <person name="Badalamenti J.P."/>
            <person name="Herman A."/>
            <person name="Mangelson H."/>
            <person name="Liachko I."/>
            <person name="Sullivan S."/>
            <person name="Sone E.D."/>
            <person name="Koren S."/>
            <person name="Silverstein K.A.T."/>
            <person name="Beckman K.B."/>
            <person name="Gohl D.M."/>
        </authorList>
    </citation>
    <scope>NUCLEOTIDE SEQUENCE</scope>
    <source>
        <strain evidence="4">Duluth1</strain>
        <tissue evidence="4">Whole animal</tissue>
    </source>
</reference>